<gene>
    <name evidence="3" type="ORF">GCM10017577_03260</name>
</gene>
<dbReference type="EMBL" id="BSFQ01000001">
    <property type="protein sequence ID" value="GLL09186.1"/>
    <property type="molecule type" value="Genomic_DNA"/>
</dbReference>
<feature type="transmembrane region" description="Helical" evidence="2">
    <location>
        <begin position="148"/>
        <end position="166"/>
    </location>
</feature>
<evidence type="ECO:0000313" key="3">
    <source>
        <dbReference type="EMBL" id="GLL09186.1"/>
    </source>
</evidence>
<evidence type="ECO:0000313" key="4">
    <source>
        <dbReference type="Proteomes" id="UP001143463"/>
    </source>
</evidence>
<feature type="compositionally biased region" description="Basic and acidic residues" evidence="1">
    <location>
        <begin position="43"/>
        <end position="59"/>
    </location>
</feature>
<proteinExistence type="predicted"/>
<reference evidence="3" key="1">
    <citation type="journal article" date="2014" name="Int. J. Syst. Evol. Microbiol.">
        <title>Complete genome sequence of Corynebacterium casei LMG S-19264T (=DSM 44701T), isolated from a smear-ripened cheese.</title>
        <authorList>
            <consortium name="US DOE Joint Genome Institute (JGI-PGF)"/>
            <person name="Walter F."/>
            <person name="Albersmeier A."/>
            <person name="Kalinowski J."/>
            <person name="Ruckert C."/>
        </authorList>
    </citation>
    <scope>NUCLEOTIDE SEQUENCE</scope>
    <source>
        <strain evidence="3">VKM Ac-1069</strain>
    </source>
</reference>
<accession>A0A9W6KZ24</accession>
<comment type="caution">
    <text evidence="3">The sequence shown here is derived from an EMBL/GenBank/DDBJ whole genome shotgun (WGS) entry which is preliminary data.</text>
</comment>
<organism evidence="3 4">
    <name type="scientific">Pseudonocardia halophobica</name>
    <dbReference type="NCBI Taxonomy" id="29401"/>
    <lineage>
        <taxon>Bacteria</taxon>
        <taxon>Bacillati</taxon>
        <taxon>Actinomycetota</taxon>
        <taxon>Actinomycetes</taxon>
        <taxon>Pseudonocardiales</taxon>
        <taxon>Pseudonocardiaceae</taxon>
        <taxon>Pseudonocardia</taxon>
    </lineage>
</organism>
<keyword evidence="4" id="KW-1185">Reference proteome</keyword>
<feature type="compositionally biased region" description="Basic and acidic residues" evidence="1">
    <location>
        <begin position="122"/>
        <end position="131"/>
    </location>
</feature>
<feature type="region of interest" description="Disordered" evidence="1">
    <location>
        <begin position="1"/>
        <end position="131"/>
    </location>
</feature>
<feature type="transmembrane region" description="Helical" evidence="2">
    <location>
        <begin position="172"/>
        <end position="191"/>
    </location>
</feature>
<keyword evidence="2" id="KW-1133">Transmembrane helix</keyword>
<protein>
    <submittedName>
        <fullName evidence="3">Uncharacterized protein</fullName>
    </submittedName>
</protein>
<dbReference type="RefSeq" id="WP_156067277.1">
    <property type="nucleotide sequence ID" value="NZ_BAAAUZ010000015.1"/>
</dbReference>
<sequence length="406" mass="42647">MERRDPAARPDPPTGTGAWRSGRHAPARRPVEDPSDVAASGSLDERPDPEAQVARRDEGDSVAQRDQAGRNRGELVPIELVPGDRDQAGRDRVGSERDERGAPRDGDGPGRSSGSAGGPDPSGREPRGDRAPAAEALRRFRPRSWRGAIGLGILGAAALLFLFVAFDDQARWWVPVAAGLVVLVLLALLRLDRLLKGWTWHVAGIAMLAGLVHETAGNPWSWAFAASIGVLIAGLLRLPRWQLAAVGAALCLVSFVGYQFRAAEVRDQEAQIAQQAGTQMRAGFGYDRPDLVLTKLGEGLTPADPEAVCRLLDPAAQTQLAQTTGTADCAAGVGVAATRVPAGSPTSAPRASTSPTPVPPPGTVLALDGCSTAWGLAVPALGTVEVVRTENTAKATWRVASFRPCP</sequence>
<reference evidence="3" key="2">
    <citation type="submission" date="2023-01" db="EMBL/GenBank/DDBJ databases">
        <authorList>
            <person name="Sun Q."/>
            <person name="Evtushenko L."/>
        </authorList>
    </citation>
    <scope>NUCLEOTIDE SEQUENCE</scope>
    <source>
        <strain evidence="3">VKM Ac-1069</strain>
    </source>
</reference>
<feature type="compositionally biased region" description="Low complexity" evidence="1">
    <location>
        <begin position="341"/>
        <end position="355"/>
    </location>
</feature>
<feature type="transmembrane region" description="Helical" evidence="2">
    <location>
        <begin position="243"/>
        <end position="260"/>
    </location>
</feature>
<keyword evidence="2" id="KW-0812">Transmembrane</keyword>
<feature type="region of interest" description="Disordered" evidence="1">
    <location>
        <begin position="340"/>
        <end position="362"/>
    </location>
</feature>
<keyword evidence="2" id="KW-0472">Membrane</keyword>
<dbReference type="AlphaFoldDB" id="A0A9W6KZ24"/>
<feature type="transmembrane region" description="Helical" evidence="2">
    <location>
        <begin position="198"/>
        <end position="213"/>
    </location>
</feature>
<evidence type="ECO:0000256" key="1">
    <source>
        <dbReference type="SAM" id="MobiDB-lite"/>
    </source>
</evidence>
<dbReference type="Proteomes" id="UP001143463">
    <property type="component" value="Unassembled WGS sequence"/>
</dbReference>
<evidence type="ECO:0000256" key="2">
    <source>
        <dbReference type="SAM" id="Phobius"/>
    </source>
</evidence>
<feature type="compositionally biased region" description="Basic and acidic residues" evidence="1">
    <location>
        <begin position="82"/>
        <end position="108"/>
    </location>
</feature>
<name>A0A9W6KZ24_9PSEU</name>